<dbReference type="AlphaFoldDB" id="A0A916E5C8"/>
<reference evidence="1" key="1">
    <citation type="submission" date="2020-05" db="EMBL/GenBank/DDBJ databases">
        <authorList>
            <person name="Rincon C."/>
            <person name="Sanders R I."/>
            <person name="Robbins C."/>
            <person name="Chaturvedi A."/>
        </authorList>
    </citation>
    <scope>NUCLEOTIDE SEQUENCE</scope>
    <source>
        <strain evidence="1">CHB12</strain>
    </source>
</reference>
<accession>A0A916E5C8</accession>
<name>A0A916E5C8_9GLOM</name>
<dbReference type="Proteomes" id="UP000684084">
    <property type="component" value="Unassembled WGS sequence"/>
</dbReference>
<organism evidence="1 2">
    <name type="scientific">Rhizophagus irregularis</name>
    <dbReference type="NCBI Taxonomy" id="588596"/>
    <lineage>
        <taxon>Eukaryota</taxon>
        <taxon>Fungi</taxon>
        <taxon>Fungi incertae sedis</taxon>
        <taxon>Mucoromycota</taxon>
        <taxon>Glomeromycotina</taxon>
        <taxon>Glomeromycetes</taxon>
        <taxon>Glomerales</taxon>
        <taxon>Glomeraceae</taxon>
        <taxon>Rhizophagus</taxon>
    </lineage>
</organism>
<evidence type="ECO:0000313" key="1">
    <source>
        <dbReference type="EMBL" id="CAB5360482.1"/>
    </source>
</evidence>
<sequence>MFIFDGPLQDLLLSTLAKSWFFFVVKAKIYRQLYFFSFRFFHVFFTLLKPNFKTDPISKVPLLPFTSVGVIWANGV</sequence>
<dbReference type="OrthoDB" id="10555357at2759"/>
<protein>
    <submittedName>
        <fullName evidence="1">Uncharacterized protein</fullName>
    </submittedName>
</protein>
<gene>
    <name evidence="1" type="ORF">CHRIB12_LOCUS8210</name>
</gene>
<comment type="caution">
    <text evidence="1">The sequence shown here is derived from an EMBL/GenBank/DDBJ whole genome shotgun (WGS) entry which is preliminary data.</text>
</comment>
<proteinExistence type="predicted"/>
<dbReference type="EMBL" id="CAGKOT010000015">
    <property type="protein sequence ID" value="CAB5360482.1"/>
    <property type="molecule type" value="Genomic_DNA"/>
</dbReference>
<evidence type="ECO:0000313" key="2">
    <source>
        <dbReference type="Proteomes" id="UP000684084"/>
    </source>
</evidence>